<dbReference type="Proteomes" id="UP000664218">
    <property type="component" value="Unassembled WGS sequence"/>
</dbReference>
<comment type="caution">
    <text evidence="3">The sequence shown here is derived from an EMBL/GenBank/DDBJ whole genome shotgun (WGS) entry which is preliminary data.</text>
</comment>
<evidence type="ECO:0000313" key="4">
    <source>
        <dbReference type="Proteomes" id="UP000664218"/>
    </source>
</evidence>
<dbReference type="GO" id="GO:0046961">
    <property type="term" value="F:proton-transporting ATPase activity, rotational mechanism"/>
    <property type="evidence" value="ECO:0007669"/>
    <property type="project" value="InterPro"/>
</dbReference>
<dbReference type="PANTHER" id="PTHR38682">
    <property type="entry name" value="V-TYPE ATP SYNTHASE SUBUNIT C"/>
    <property type="match status" value="1"/>
</dbReference>
<name>A0A939H446_9CLOT</name>
<keyword evidence="2" id="KW-0406">Ion transport</keyword>
<keyword evidence="1" id="KW-0813">Transport</keyword>
<dbReference type="Pfam" id="PF01992">
    <property type="entry name" value="vATP-synt_AC39"/>
    <property type="match status" value="1"/>
</dbReference>
<dbReference type="Gene3D" id="1.10.132.50">
    <property type="entry name" value="ATP synthase (C/AC39) subunit, domain 3"/>
    <property type="match status" value="3"/>
</dbReference>
<protein>
    <submittedName>
        <fullName evidence="3">V-type ATPase subunit</fullName>
    </submittedName>
</protein>
<keyword evidence="4" id="KW-1185">Reference proteome</keyword>
<evidence type="ECO:0000313" key="3">
    <source>
        <dbReference type="EMBL" id="MBO1263822.1"/>
    </source>
</evidence>
<dbReference type="EMBL" id="JAFNJU010000001">
    <property type="protein sequence ID" value="MBO1263822.1"/>
    <property type="molecule type" value="Genomic_DNA"/>
</dbReference>
<dbReference type="InterPro" id="IPR044911">
    <property type="entry name" value="V-type_ATPase_csu/dsu_dom_3"/>
</dbReference>
<dbReference type="InterPro" id="IPR050873">
    <property type="entry name" value="V-ATPase_V0D/AC39_subunit"/>
</dbReference>
<dbReference type="AlphaFoldDB" id="A0A939H446"/>
<proteinExistence type="predicted"/>
<evidence type="ECO:0000256" key="1">
    <source>
        <dbReference type="ARBA" id="ARBA00022448"/>
    </source>
</evidence>
<organism evidence="3 4">
    <name type="scientific">Proteiniclasticum aestuarii</name>
    <dbReference type="NCBI Taxonomy" id="2817862"/>
    <lineage>
        <taxon>Bacteria</taxon>
        <taxon>Bacillati</taxon>
        <taxon>Bacillota</taxon>
        <taxon>Clostridia</taxon>
        <taxon>Eubacteriales</taxon>
        <taxon>Clostridiaceae</taxon>
        <taxon>Proteiniclasticum</taxon>
    </lineage>
</organism>
<evidence type="ECO:0000256" key="2">
    <source>
        <dbReference type="ARBA" id="ARBA00023065"/>
    </source>
</evidence>
<dbReference type="PANTHER" id="PTHR38682:SF1">
    <property type="entry name" value="V-TYPE ATP SYNTHASE SUBUNIT C"/>
    <property type="match status" value="1"/>
</dbReference>
<dbReference type="InterPro" id="IPR002843">
    <property type="entry name" value="ATPase_V0-cplx_csu/dsu"/>
</dbReference>
<dbReference type="SUPFAM" id="SSF103486">
    <property type="entry name" value="V-type ATP synthase subunit C"/>
    <property type="match status" value="1"/>
</dbReference>
<gene>
    <name evidence="3" type="ORF">J3A84_02025</name>
</gene>
<dbReference type="RefSeq" id="WP_207598326.1">
    <property type="nucleotide sequence ID" value="NZ_JAFNJU010000001.1"/>
</dbReference>
<reference evidence="3" key="1">
    <citation type="submission" date="2021-03" db="EMBL/GenBank/DDBJ databases">
        <title>Proteiniclasticum marinus sp. nov., isolated from tidal flat sediment.</title>
        <authorList>
            <person name="Namirimu T."/>
            <person name="Yang J.-A."/>
            <person name="Yang S.-H."/>
            <person name="Kim Y.-J."/>
            <person name="Kwon K.K."/>
        </authorList>
    </citation>
    <scope>NUCLEOTIDE SEQUENCE</scope>
    <source>
        <strain evidence="3">SCR006</strain>
    </source>
</reference>
<dbReference type="InterPro" id="IPR036079">
    <property type="entry name" value="ATPase_csu/dsu_sf"/>
</dbReference>
<accession>A0A939H446</accession>
<sequence length="351" mass="42193">MSNINSPALAAKAKAMYGQRLKKEDYEELLRKGSVGEIAGYLKNETEYGSTMRDIYENRIHRGQLEGLIRQNMYEKIEKLLRFSMLTKNRFYRMNIVKREIEIILLALRSIMPDKMEDDETYDVMVRDIPISLSDYFSFDVNEISEIMTYEDILDILGKTPYQRIIRPYQVEKGEKIDFTSIERDLYSYYYKYVFEVIDENFSGKKRKELTEIYRTQIELLNIIKIYRFKKFFKVTNDQIRKSMVRLKSRMSDAFINELIEEPTAERVLQRLEESKYNLYVDDLDYTYIEYYANEIRYNLAKRYMHFSIESPIVFTVYSILLEIEITNIINIVEAIRYDTPRSEIEKLLIY</sequence>